<dbReference type="Proteomes" id="UP000273143">
    <property type="component" value="Chromosome"/>
</dbReference>
<keyword evidence="3" id="KW-0677">Repeat</keyword>
<evidence type="ECO:0000256" key="4">
    <source>
        <dbReference type="ARBA" id="ARBA00023015"/>
    </source>
</evidence>
<dbReference type="KEGG" id="emo:DM558_09410"/>
<evidence type="ECO:0000256" key="1">
    <source>
        <dbReference type="ARBA" id="ARBA00013860"/>
    </source>
</evidence>
<comment type="similarity">
    <text evidence="7">Belongs to the MraZ family.</text>
</comment>
<keyword evidence="10" id="KW-1185">Reference proteome</keyword>
<dbReference type="InterPro" id="IPR035644">
    <property type="entry name" value="MraZ_C"/>
</dbReference>
<dbReference type="CDD" id="cd16320">
    <property type="entry name" value="MraZ_N"/>
    <property type="match status" value="1"/>
</dbReference>
<keyword evidence="2 7" id="KW-0963">Cytoplasm</keyword>
<evidence type="ECO:0000256" key="6">
    <source>
        <dbReference type="ARBA" id="ARBA00023163"/>
    </source>
</evidence>
<dbReference type="InterPro" id="IPR038619">
    <property type="entry name" value="MraZ_sf"/>
</dbReference>
<dbReference type="CDD" id="cd16321">
    <property type="entry name" value="MraZ_C"/>
    <property type="match status" value="1"/>
</dbReference>
<dbReference type="Pfam" id="PF02381">
    <property type="entry name" value="MraZ"/>
    <property type="match status" value="2"/>
</dbReference>
<protein>
    <recommendedName>
        <fullName evidence="1 7">Transcriptional regulator MraZ</fullName>
    </recommendedName>
</protein>
<organism evidence="9 10">
    <name type="scientific">Entomomonas moraniae</name>
    <dbReference type="NCBI Taxonomy" id="2213226"/>
    <lineage>
        <taxon>Bacteria</taxon>
        <taxon>Pseudomonadati</taxon>
        <taxon>Pseudomonadota</taxon>
        <taxon>Gammaproteobacteria</taxon>
        <taxon>Pseudomonadales</taxon>
        <taxon>Pseudomonadaceae</taxon>
        <taxon>Entomomonas</taxon>
    </lineage>
</organism>
<accession>A0A3Q9JNM6</accession>
<dbReference type="GO" id="GO:0005737">
    <property type="term" value="C:cytoplasm"/>
    <property type="evidence" value="ECO:0007669"/>
    <property type="project" value="UniProtKB-UniRule"/>
</dbReference>
<evidence type="ECO:0000256" key="7">
    <source>
        <dbReference type="HAMAP-Rule" id="MF_01008"/>
    </source>
</evidence>
<reference evidence="10" key="1">
    <citation type="submission" date="2018-06" db="EMBL/GenBank/DDBJ databases">
        <title>Complete genome of Pseudomonas insecticola strain QZS01.</title>
        <authorList>
            <person name="Wang J."/>
            <person name="Su Q."/>
        </authorList>
    </citation>
    <scope>NUCLEOTIDE SEQUENCE [LARGE SCALE GENOMIC DNA]</scope>
    <source>
        <strain evidence="10">QZS01</strain>
    </source>
</reference>
<feature type="domain" description="SpoVT-AbrB" evidence="8">
    <location>
        <begin position="5"/>
        <end position="52"/>
    </location>
</feature>
<proteinExistence type="inferred from homology"/>
<evidence type="ECO:0000313" key="10">
    <source>
        <dbReference type="Proteomes" id="UP000273143"/>
    </source>
</evidence>
<evidence type="ECO:0000256" key="5">
    <source>
        <dbReference type="ARBA" id="ARBA00023125"/>
    </source>
</evidence>
<name>A0A3Q9JNM6_9GAMM</name>
<keyword evidence="4 7" id="KW-0805">Transcription regulation</keyword>
<comment type="subcellular location">
    <subcellularLocation>
        <location evidence="7">Cytoplasm</location>
        <location evidence="7">Nucleoid</location>
    </subcellularLocation>
</comment>
<dbReference type="InterPro" id="IPR020603">
    <property type="entry name" value="MraZ_dom"/>
</dbReference>
<keyword evidence="5 7" id="KW-0238">DNA-binding</keyword>
<comment type="subunit">
    <text evidence="7">Forms oligomers.</text>
</comment>
<dbReference type="PANTHER" id="PTHR34701:SF1">
    <property type="entry name" value="TRANSCRIPTIONAL REGULATOR MRAZ"/>
    <property type="match status" value="1"/>
</dbReference>
<dbReference type="GO" id="GO:0000976">
    <property type="term" value="F:transcription cis-regulatory region binding"/>
    <property type="evidence" value="ECO:0007669"/>
    <property type="project" value="TreeGrafter"/>
</dbReference>
<dbReference type="PANTHER" id="PTHR34701">
    <property type="entry name" value="TRANSCRIPTIONAL REGULATOR MRAZ"/>
    <property type="match status" value="1"/>
</dbReference>
<dbReference type="GO" id="GO:0009295">
    <property type="term" value="C:nucleoid"/>
    <property type="evidence" value="ECO:0007669"/>
    <property type="project" value="UniProtKB-SubCell"/>
</dbReference>
<dbReference type="AlphaFoldDB" id="A0A3Q9JNM6"/>
<evidence type="ECO:0000259" key="8">
    <source>
        <dbReference type="PROSITE" id="PS51740"/>
    </source>
</evidence>
<feature type="domain" description="SpoVT-AbrB" evidence="8">
    <location>
        <begin position="81"/>
        <end position="124"/>
    </location>
</feature>
<dbReference type="NCBIfam" id="TIGR00242">
    <property type="entry name" value="division/cell wall cluster transcriptional repressor MraZ"/>
    <property type="match status" value="1"/>
</dbReference>
<dbReference type="SUPFAM" id="SSF89447">
    <property type="entry name" value="AbrB/MazE/MraZ-like"/>
    <property type="match status" value="1"/>
</dbReference>
<dbReference type="EMBL" id="CP029822">
    <property type="protein sequence ID" value="AZS50983.1"/>
    <property type="molecule type" value="Genomic_DNA"/>
</dbReference>
<keyword evidence="6 7" id="KW-0804">Transcription</keyword>
<sequence>MFRGASAVSLDAKGRVAMPSRYRDELSVRCAGKMIVTVDAVDPCLNIYPLPEWELIENKLRQMPSLREETRRLYRTLIGSAQDIELDSNGRFLIPPRLRTRAGLDKKVVLVGQLNKFQLWDEDTWNAVELDDIAAIKETGGLSEELRDLIL</sequence>
<dbReference type="PROSITE" id="PS51740">
    <property type="entry name" value="SPOVT_ABRB"/>
    <property type="match status" value="2"/>
</dbReference>
<dbReference type="GO" id="GO:0003700">
    <property type="term" value="F:DNA-binding transcription factor activity"/>
    <property type="evidence" value="ECO:0007669"/>
    <property type="project" value="UniProtKB-UniRule"/>
</dbReference>
<dbReference type="InterPro" id="IPR007159">
    <property type="entry name" value="SpoVT-AbrB_dom"/>
</dbReference>
<gene>
    <name evidence="7 9" type="primary">mraZ</name>
    <name evidence="9" type="ORF">DM558_09410</name>
</gene>
<dbReference type="InterPro" id="IPR035642">
    <property type="entry name" value="MraZ_N"/>
</dbReference>
<dbReference type="InterPro" id="IPR003444">
    <property type="entry name" value="MraZ"/>
</dbReference>
<evidence type="ECO:0000256" key="2">
    <source>
        <dbReference type="ARBA" id="ARBA00022490"/>
    </source>
</evidence>
<dbReference type="RefSeq" id="WP_127163708.1">
    <property type="nucleotide sequence ID" value="NZ_CP029822.1"/>
</dbReference>
<dbReference type="GO" id="GO:2000143">
    <property type="term" value="P:negative regulation of DNA-templated transcription initiation"/>
    <property type="evidence" value="ECO:0007669"/>
    <property type="project" value="TreeGrafter"/>
</dbReference>
<dbReference type="HAMAP" id="MF_01008">
    <property type="entry name" value="MraZ"/>
    <property type="match status" value="1"/>
</dbReference>
<evidence type="ECO:0000313" key="9">
    <source>
        <dbReference type="EMBL" id="AZS50983.1"/>
    </source>
</evidence>
<dbReference type="InterPro" id="IPR037914">
    <property type="entry name" value="SpoVT-AbrB_sf"/>
</dbReference>
<evidence type="ECO:0000256" key="3">
    <source>
        <dbReference type="ARBA" id="ARBA00022737"/>
    </source>
</evidence>
<dbReference type="Gene3D" id="3.40.1550.20">
    <property type="entry name" value="Transcriptional regulator MraZ domain"/>
    <property type="match status" value="1"/>
</dbReference>